<protein>
    <submittedName>
        <fullName evidence="2">Uncharacterized protein</fullName>
    </submittedName>
</protein>
<dbReference type="GO" id="GO:0003677">
    <property type="term" value="F:DNA binding"/>
    <property type="evidence" value="ECO:0007669"/>
    <property type="project" value="InterPro"/>
</dbReference>
<proteinExistence type="predicted"/>
<accession>A0A137P3S0</accession>
<feature type="compositionally biased region" description="Acidic residues" evidence="1">
    <location>
        <begin position="111"/>
        <end position="140"/>
    </location>
</feature>
<keyword evidence="3" id="KW-1185">Reference proteome</keyword>
<feature type="compositionally biased region" description="Polar residues" evidence="1">
    <location>
        <begin position="51"/>
        <end position="69"/>
    </location>
</feature>
<feature type="non-terminal residue" evidence="2">
    <location>
        <position position="1"/>
    </location>
</feature>
<reference evidence="2 3" key="1">
    <citation type="journal article" date="2015" name="Genome Biol. Evol.">
        <title>Phylogenomic analyses indicate that early fungi evolved digesting cell walls of algal ancestors of land plants.</title>
        <authorList>
            <person name="Chang Y."/>
            <person name="Wang S."/>
            <person name="Sekimoto S."/>
            <person name="Aerts A.L."/>
            <person name="Choi C."/>
            <person name="Clum A."/>
            <person name="LaButti K.M."/>
            <person name="Lindquist E.A."/>
            <person name="Yee Ngan C."/>
            <person name="Ohm R.A."/>
            <person name="Salamov A.A."/>
            <person name="Grigoriev I.V."/>
            <person name="Spatafora J.W."/>
            <person name="Berbee M.L."/>
        </authorList>
    </citation>
    <scope>NUCLEOTIDE SEQUENCE [LARGE SCALE GENOMIC DNA]</scope>
    <source>
        <strain evidence="2 3">NRRL 28638</strain>
    </source>
</reference>
<feature type="region of interest" description="Disordered" evidence="1">
    <location>
        <begin position="1"/>
        <end position="158"/>
    </location>
</feature>
<evidence type="ECO:0000313" key="2">
    <source>
        <dbReference type="EMBL" id="KXN69672.1"/>
    </source>
</evidence>
<dbReference type="SMART" id="SM00384">
    <property type="entry name" value="AT_hook"/>
    <property type="match status" value="2"/>
</dbReference>
<organism evidence="2 3">
    <name type="scientific">Conidiobolus coronatus (strain ATCC 28846 / CBS 209.66 / NRRL 28638)</name>
    <name type="common">Delacroixia coronata</name>
    <dbReference type="NCBI Taxonomy" id="796925"/>
    <lineage>
        <taxon>Eukaryota</taxon>
        <taxon>Fungi</taxon>
        <taxon>Fungi incertae sedis</taxon>
        <taxon>Zoopagomycota</taxon>
        <taxon>Entomophthoromycotina</taxon>
        <taxon>Entomophthoromycetes</taxon>
        <taxon>Entomophthorales</taxon>
        <taxon>Ancylistaceae</taxon>
        <taxon>Conidiobolus</taxon>
    </lineage>
</organism>
<sequence>DEISVPLKKRPGRPKKIVEISNPSEAIDELSTEQEKLPVKKRGRPKKVIESSETMGSIKINSNPQPSTTKRGRKKASDKPNYSEINNSDFEDDDDVDDYIEFDNGAYNDKDYDEVGGDSESDEDIIEEEEFDSDDEEAYEESNINQRKANGLSDGRGRVKPGKFKAINLSGVNFDNWVEEYDPLVKPIVYLPPNCKSTAKSTKKSTKKSTTSTPSNTQFTPLFPNEPSQLISLRYKLMQTAQQSLTNSHELHYKLTSNYHRDNDWQLSKVKWLINQIIYHRESIQNRGMFQKQPVITLETGLNPSFLREF</sequence>
<gene>
    <name evidence="2" type="ORF">CONCODRAFT_7895</name>
</gene>
<feature type="region of interest" description="Disordered" evidence="1">
    <location>
        <begin position="196"/>
        <end position="223"/>
    </location>
</feature>
<dbReference type="InterPro" id="IPR017956">
    <property type="entry name" value="AT_hook_DNA-bd_motif"/>
</dbReference>
<dbReference type="EMBL" id="KQ964527">
    <property type="protein sequence ID" value="KXN69672.1"/>
    <property type="molecule type" value="Genomic_DNA"/>
</dbReference>
<dbReference type="AlphaFoldDB" id="A0A137P3S0"/>
<evidence type="ECO:0000313" key="3">
    <source>
        <dbReference type="Proteomes" id="UP000070444"/>
    </source>
</evidence>
<name>A0A137P3S0_CONC2</name>
<dbReference type="Proteomes" id="UP000070444">
    <property type="component" value="Unassembled WGS sequence"/>
</dbReference>
<feature type="compositionally biased region" description="Acidic residues" evidence="1">
    <location>
        <begin position="89"/>
        <end position="101"/>
    </location>
</feature>
<evidence type="ECO:0000256" key="1">
    <source>
        <dbReference type="SAM" id="MobiDB-lite"/>
    </source>
</evidence>